<evidence type="ECO:0000313" key="11">
    <source>
        <dbReference type="Proteomes" id="UP000067434"/>
    </source>
</evidence>
<keyword evidence="3" id="KW-1003">Cell membrane</keyword>
<dbReference type="KEGG" id="thf:MA03_06605"/>
<evidence type="ECO:0000313" key="10">
    <source>
        <dbReference type="EMBL" id="AKG38985.1"/>
    </source>
</evidence>
<reference evidence="10 11" key="1">
    <citation type="journal article" date="2015" name="Stand. Genomic Sci.">
        <title>Complete genome sequence of and proposal of Thermofilum uzonense sp. nov. a novel hyperthermophilic crenarchaeon and emended description of the genus Thermofilum.</title>
        <authorList>
            <person name="Toshchakov S.V."/>
            <person name="Korzhenkov A.A."/>
            <person name="Samarov N.I."/>
            <person name="Mazunin I.O."/>
            <person name="Mozhey O.I."/>
            <person name="Shmyr I.S."/>
            <person name="Derbikova K.S."/>
            <person name="Taranov E.A."/>
            <person name="Dominova I.N."/>
            <person name="Bonch-Osmolovskaya E.A."/>
            <person name="Patrushev M.V."/>
            <person name="Podosokorskaya O.A."/>
            <person name="Kublanov I.V."/>
        </authorList>
    </citation>
    <scope>NUCLEOTIDE SEQUENCE [LARGE SCALE GENOMIC DNA]</scope>
    <source>
        <strain evidence="10 11">1807-2</strain>
    </source>
</reference>
<dbReference type="GO" id="GO:0022857">
    <property type="term" value="F:transmembrane transporter activity"/>
    <property type="evidence" value="ECO:0007669"/>
    <property type="project" value="InterPro"/>
</dbReference>
<dbReference type="AlphaFoldDB" id="A0A0F7FIF3"/>
<dbReference type="CDD" id="cd06582">
    <property type="entry name" value="TM_PBP1_LivH_like"/>
    <property type="match status" value="1"/>
</dbReference>
<dbReference type="InterPro" id="IPR052157">
    <property type="entry name" value="BCAA_transport_permease"/>
</dbReference>
<feature type="transmembrane region" description="Helical" evidence="9">
    <location>
        <begin position="248"/>
        <end position="268"/>
    </location>
</feature>
<feature type="transmembrane region" description="Helical" evidence="9">
    <location>
        <begin position="6"/>
        <end position="28"/>
    </location>
</feature>
<dbReference type="GO" id="GO:0005886">
    <property type="term" value="C:plasma membrane"/>
    <property type="evidence" value="ECO:0007669"/>
    <property type="project" value="UniProtKB-SubCell"/>
</dbReference>
<dbReference type="PATRIC" id="fig|1550241.5.peg.1374"/>
<proteinExistence type="inferred from homology"/>
<dbReference type="Proteomes" id="UP000067434">
    <property type="component" value="Chromosome"/>
</dbReference>
<evidence type="ECO:0000256" key="8">
    <source>
        <dbReference type="ARBA" id="ARBA00037998"/>
    </source>
</evidence>
<dbReference type="OrthoDB" id="43815at2157"/>
<keyword evidence="4 9" id="KW-0812">Transmembrane</keyword>
<dbReference type="Pfam" id="PF02653">
    <property type="entry name" value="BPD_transp_2"/>
    <property type="match status" value="1"/>
</dbReference>
<keyword evidence="7 9" id="KW-0472">Membrane</keyword>
<sequence length="299" mass="31733">MLEEIFLNGLIYSNLLALLSIGLSLTMLTSKVSNFAQGDFAVVGIYAAYTTSLLTRVTPYMLLPIAFLVGAAVAAGVYLLVFDKLRGKANLVTLMIVSIAIDIILRASTQIYADLLQSSLHVFGRGFIFNDIMYNVAGTRVSGVLIYSTVTTIFLLALLYVLLFKTKLGIAMRASIENPSLAETLGINVRKVFTISWGLSGGLAAVAGVFLPFRMPVNPDTGFAILLSIFAAATVGGMTSLAGSVLGAYILGFSETVFTFLLSSIGLSTAYRPALAFTAIILTLLVAPGGLSSLWNRKG</sequence>
<dbReference type="PANTHER" id="PTHR11795:SF449">
    <property type="entry name" value="BRANCHED-CHAIN AMINO ACID TRANSPORT PERMEASE PROTEIN LIVH-RELATED"/>
    <property type="match status" value="1"/>
</dbReference>
<dbReference type="GO" id="GO:0006865">
    <property type="term" value="P:amino acid transport"/>
    <property type="evidence" value="ECO:0007669"/>
    <property type="project" value="UniProtKB-KW"/>
</dbReference>
<name>A0A0F7FIF3_9CREN</name>
<evidence type="ECO:0000256" key="4">
    <source>
        <dbReference type="ARBA" id="ARBA00022692"/>
    </source>
</evidence>
<feature type="transmembrane region" description="Helical" evidence="9">
    <location>
        <begin position="144"/>
        <end position="163"/>
    </location>
</feature>
<evidence type="ECO:0000256" key="7">
    <source>
        <dbReference type="ARBA" id="ARBA00023136"/>
    </source>
</evidence>
<dbReference type="GeneID" id="25401886"/>
<evidence type="ECO:0008006" key="12">
    <source>
        <dbReference type="Google" id="ProtNLM"/>
    </source>
</evidence>
<comment type="subcellular location">
    <subcellularLocation>
        <location evidence="1">Cell membrane</location>
        <topology evidence="1">Multi-pass membrane protein</topology>
    </subcellularLocation>
</comment>
<organism evidence="10 11">
    <name type="scientific">Infirmifilum uzonense</name>
    <dbReference type="NCBI Taxonomy" id="1550241"/>
    <lineage>
        <taxon>Archaea</taxon>
        <taxon>Thermoproteota</taxon>
        <taxon>Thermoprotei</taxon>
        <taxon>Thermofilales</taxon>
        <taxon>Thermofilaceae</taxon>
        <taxon>Infirmifilum</taxon>
    </lineage>
</organism>
<keyword evidence="5" id="KW-0029">Amino-acid transport</keyword>
<feature type="transmembrane region" description="Helical" evidence="9">
    <location>
        <begin position="274"/>
        <end position="295"/>
    </location>
</feature>
<dbReference type="HOGENOM" id="CLU_039929_1_0_2"/>
<evidence type="ECO:0000256" key="9">
    <source>
        <dbReference type="SAM" id="Phobius"/>
    </source>
</evidence>
<feature type="transmembrane region" description="Helical" evidence="9">
    <location>
        <begin position="89"/>
        <end position="113"/>
    </location>
</feature>
<dbReference type="PANTHER" id="PTHR11795">
    <property type="entry name" value="BRANCHED-CHAIN AMINO ACID TRANSPORT SYSTEM PERMEASE PROTEIN LIVH"/>
    <property type="match status" value="1"/>
</dbReference>
<dbReference type="EMBL" id="CP009961">
    <property type="protein sequence ID" value="AKG38985.1"/>
    <property type="molecule type" value="Genomic_DNA"/>
</dbReference>
<keyword evidence="2" id="KW-0813">Transport</keyword>
<evidence type="ECO:0000256" key="2">
    <source>
        <dbReference type="ARBA" id="ARBA00022448"/>
    </source>
</evidence>
<gene>
    <name evidence="10" type="ORF">MA03_06605</name>
</gene>
<evidence type="ECO:0000256" key="6">
    <source>
        <dbReference type="ARBA" id="ARBA00022989"/>
    </source>
</evidence>
<dbReference type="RefSeq" id="WP_052884506.1">
    <property type="nucleotide sequence ID" value="NZ_CP009961.1"/>
</dbReference>
<dbReference type="STRING" id="1550241.MA03_06605"/>
<protein>
    <recommendedName>
        <fullName evidence="12">Branched-chain amino acid ABC transporter permease</fullName>
    </recommendedName>
</protein>
<evidence type="ECO:0000256" key="3">
    <source>
        <dbReference type="ARBA" id="ARBA00022475"/>
    </source>
</evidence>
<feature type="transmembrane region" description="Helical" evidence="9">
    <location>
        <begin position="60"/>
        <end position="82"/>
    </location>
</feature>
<evidence type="ECO:0000256" key="5">
    <source>
        <dbReference type="ARBA" id="ARBA00022970"/>
    </source>
</evidence>
<dbReference type="InterPro" id="IPR001851">
    <property type="entry name" value="ABC_transp_permease"/>
</dbReference>
<feature type="transmembrane region" description="Helical" evidence="9">
    <location>
        <begin position="223"/>
        <end position="241"/>
    </location>
</feature>
<keyword evidence="6 9" id="KW-1133">Transmembrane helix</keyword>
<comment type="similarity">
    <text evidence="8">Belongs to the binding-protein-dependent transport system permease family. LivHM subfamily.</text>
</comment>
<feature type="transmembrane region" description="Helical" evidence="9">
    <location>
        <begin position="192"/>
        <end position="211"/>
    </location>
</feature>
<keyword evidence="11" id="KW-1185">Reference proteome</keyword>
<evidence type="ECO:0000256" key="1">
    <source>
        <dbReference type="ARBA" id="ARBA00004651"/>
    </source>
</evidence>
<accession>A0A0F7FIF3</accession>